<dbReference type="AlphaFoldDB" id="A0A7J7IFQ7"/>
<dbReference type="GO" id="GO:0016579">
    <property type="term" value="P:protein deubiquitination"/>
    <property type="evidence" value="ECO:0007669"/>
    <property type="project" value="InterPro"/>
</dbReference>
<dbReference type="InterPro" id="IPR018200">
    <property type="entry name" value="USP_CS"/>
</dbReference>
<dbReference type="Proteomes" id="UP000530660">
    <property type="component" value="Unassembled WGS sequence"/>
</dbReference>
<protein>
    <recommendedName>
        <fullName evidence="2">USP domain-containing protein</fullName>
    </recommendedName>
</protein>
<name>A0A7J7IFQ7_9RHOD</name>
<dbReference type="PANTHER" id="PTHR24006:SF944">
    <property type="entry name" value="UBIQUITIN CARBOXYL-TERMINAL HYDROLASE"/>
    <property type="match status" value="1"/>
</dbReference>
<evidence type="ECO:0000259" key="2">
    <source>
        <dbReference type="PROSITE" id="PS50235"/>
    </source>
</evidence>
<comment type="caution">
    <text evidence="3">The sequence shown here is derived from an EMBL/GenBank/DDBJ whole genome shotgun (WGS) entry which is preliminary data.</text>
</comment>
<feature type="compositionally biased region" description="Basic and acidic residues" evidence="1">
    <location>
        <begin position="621"/>
        <end position="630"/>
    </location>
</feature>
<dbReference type="OrthoDB" id="2420415at2759"/>
<dbReference type="PROSITE" id="PS50235">
    <property type="entry name" value="USP_3"/>
    <property type="match status" value="1"/>
</dbReference>
<organism evidence="3 4">
    <name type="scientific">Cyanidiococcus yangmingshanensis</name>
    <dbReference type="NCBI Taxonomy" id="2690220"/>
    <lineage>
        <taxon>Eukaryota</taxon>
        <taxon>Rhodophyta</taxon>
        <taxon>Bangiophyceae</taxon>
        <taxon>Cyanidiales</taxon>
        <taxon>Cyanidiaceae</taxon>
        <taxon>Cyanidiococcus</taxon>
    </lineage>
</organism>
<dbReference type="Pfam" id="PF00443">
    <property type="entry name" value="UCH"/>
    <property type="match status" value="1"/>
</dbReference>
<feature type="compositionally biased region" description="Polar residues" evidence="1">
    <location>
        <begin position="104"/>
        <end position="113"/>
    </location>
</feature>
<dbReference type="InterPro" id="IPR028889">
    <property type="entry name" value="USP"/>
</dbReference>
<sequence>MDSGTRDDGTIQSTGGGASPRTPDAVSATRLEAMVERLSLLQSAESKLAHRVEGTTSSLILDVASGTCRDLYAALDEYVLAAVEYQPEQQNAVTGSAGSVDEPGSTTETSAADKSQIATKSVWFRHFAPVLFIYLQRVRFNKDTRKAEKVNDDFDFAESIYLDRYLERCRTEALSARLQEAQLRLHYEQLERERLQLLQLPGVREPADLIYEAVLQRLRESEPKGNASSTARLDETQRVYREQALEHLSHVYVAEKQHREWIETEMARLKDEMMVTYASLVSERYRLHAVLVHEGAPETGHYFVFIRAAQEPVWYEFNDQLVRRVPWEHVHAVGRGGNGTASAYALIYRRDDEAEPSSLPTAEEARRLLPDSILSQITSDNAVLKEDIERWKLHPAVAAIAERLRQPAADETFYERAEWFCLHRGQVAEAVLLATCEVDAQRCDGASMLVRLEQLQDPGTKSWSSEEAAEASAEIHRFLDVMEATASGPFADDIRQLAVTLRQANGATLRLLESTRCQAEQAHRVTVRALLLTGIAFEWLEQRLWRNAASAITTIYETASAGISFAGLTESLRFCVERLVRQTEALDPELSSWIAYEYLPERTGHAASLAKANAGSVEPSDGARLRKMPDEGDSVQQSSIQAPTRPALPPWDESVLDAKRFHFGGEDRAIRWFLQLIREQSSQNR</sequence>
<dbReference type="PROSITE" id="PS00973">
    <property type="entry name" value="USP_2"/>
    <property type="match status" value="1"/>
</dbReference>
<feature type="domain" description="USP" evidence="2">
    <location>
        <begin position="1"/>
        <end position="351"/>
    </location>
</feature>
<dbReference type="CDD" id="cd02257">
    <property type="entry name" value="Peptidase_C19"/>
    <property type="match status" value="1"/>
</dbReference>
<evidence type="ECO:0000313" key="4">
    <source>
        <dbReference type="Proteomes" id="UP000530660"/>
    </source>
</evidence>
<evidence type="ECO:0000313" key="3">
    <source>
        <dbReference type="EMBL" id="KAF6001946.1"/>
    </source>
</evidence>
<feature type="region of interest" description="Disordered" evidence="1">
    <location>
        <begin position="1"/>
        <end position="25"/>
    </location>
</feature>
<dbReference type="PANTHER" id="PTHR24006">
    <property type="entry name" value="UBIQUITIN CARBOXYL-TERMINAL HYDROLASE"/>
    <property type="match status" value="1"/>
</dbReference>
<dbReference type="GO" id="GO:0004843">
    <property type="term" value="F:cysteine-type deubiquitinase activity"/>
    <property type="evidence" value="ECO:0007669"/>
    <property type="project" value="InterPro"/>
</dbReference>
<dbReference type="GO" id="GO:0005634">
    <property type="term" value="C:nucleus"/>
    <property type="evidence" value="ECO:0007669"/>
    <property type="project" value="TreeGrafter"/>
</dbReference>
<dbReference type="InterPro" id="IPR001394">
    <property type="entry name" value="Peptidase_C19_UCH"/>
</dbReference>
<reference evidence="3 4" key="1">
    <citation type="journal article" date="2020" name="J. Phycol.">
        <title>Comparative genome analysis reveals Cyanidiococcus gen. nov., a new extremophilic red algal genus sister to Cyanidioschyzon (Cyanidioschyzonaceae, Rhodophyta).</title>
        <authorList>
            <person name="Liu S.-L."/>
            <person name="Chiang Y.-R."/>
            <person name="Yoon H.S."/>
            <person name="Fu H.-Y."/>
        </authorList>
    </citation>
    <scope>NUCLEOTIDE SEQUENCE [LARGE SCALE GENOMIC DNA]</scope>
    <source>
        <strain evidence="3 4">THAL066</strain>
    </source>
</reference>
<dbReference type="GO" id="GO:0005829">
    <property type="term" value="C:cytosol"/>
    <property type="evidence" value="ECO:0007669"/>
    <property type="project" value="TreeGrafter"/>
</dbReference>
<gene>
    <name evidence="3" type="ORF">F1559_002010</name>
</gene>
<evidence type="ECO:0000256" key="1">
    <source>
        <dbReference type="SAM" id="MobiDB-lite"/>
    </source>
</evidence>
<dbReference type="SUPFAM" id="SSF54001">
    <property type="entry name" value="Cysteine proteinases"/>
    <property type="match status" value="1"/>
</dbReference>
<accession>A0A7J7IFQ7</accession>
<feature type="region of interest" description="Disordered" evidence="1">
    <location>
        <begin position="610"/>
        <end position="649"/>
    </location>
</feature>
<dbReference type="InterPro" id="IPR038765">
    <property type="entry name" value="Papain-like_cys_pep_sf"/>
</dbReference>
<keyword evidence="4" id="KW-1185">Reference proteome</keyword>
<dbReference type="InterPro" id="IPR050164">
    <property type="entry name" value="Peptidase_C19"/>
</dbReference>
<dbReference type="EMBL" id="VWRR01000012">
    <property type="protein sequence ID" value="KAF6001946.1"/>
    <property type="molecule type" value="Genomic_DNA"/>
</dbReference>
<proteinExistence type="predicted"/>
<feature type="region of interest" description="Disordered" evidence="1">
    <location>
        <begin position="91"/>
        <end position="113"/>
    </location>
</feature>
<dbReference type="Gene3D" id="3.90.70.10">
    <property type="entry name" value="Cysteine proteinases"/>
    <property type="match status" value="1"/>
</dbReference>